<name>A0ABV9YFI3_9PSEU</name>
<evidence type="ECO:0000313" key="6">
    <source>
        <dbReference type="Proteomes" id="UP001595947"/>
    </source>
</evidence>
<evidence type="ECO:0000256" key="3">
    <source>
        <dbReference type="ARBA" id="ARBA00023186"/>
    </source>
</evidence>
<keyword evidence="3" id="KW-0143">Chaperone</keyword>
<dbReference type="InterPro" id="IPR043129">
    <property type="entry name" value="ATPase_NBD"/>
</dbReference>
<keyword evidence="6" id="KW-1185">Reference proteome</keyword>
<dbReference type="SUPFAM" id="SSF53067">
    <property type="entry name" value="Actin-like ATPase domain"/>
    <property type="match status" value="2"/>
</dbReference>
<feature type="compositionally biased region" description="Low complexity" evidence="4">
    <location>
        <begin position="346"/>
        <end position="356"/>
    </location>
</feature>
<keyword evidence="2" id="KW-0067">ATP-binding</keyword>
<dbReference type="Gene3D" id="2.60.34.10">
    <property type="entry name" value="Substrate Binding Domain Of DNAk, Chain A, domain 1"/>
    <property type="match status" value="1"/>
</dbReference>
<evidence type="ECO:0000256" key="4">
    <source>
        <dbReference type="SAM" id="MobiDB-lite"/>
    </source>
</evidence>
<evidence type="ECO:0000256" key="1">
    <source>
        <dbReference type="ARBA" id="ARBA00022741"/>
    </source>
</evidence>
<dbReference type="Gene3D" id="3.30.420.40">
    <property type="match status" value="3"/>
</dbReference>
<dbReference type="EMBL" id="JBHSIV010000004">
    <property type="protein sequence ID" value="MFC5061550.1"/>
    <property type="molecule type" value="Genomic_DNA"/>
</dbReference>
<sequence>MRSAVEDHDVDALTVVIDLADDGRLAWLRDESITNLLPRLAVGDPYRLTGFLRELGRRGLLTRDRLGVAVGLHLRHHGLTDAPDGWHAVFTGVPSSALPSSFEVAEFLDRGRWAAELARTPAQRRSALRMCMTSNRADELAIALDLAQALEDDEVGLRTRARLTDALVAEDRADEAIAHFEALGRWDGIVRIHERAGRWEEALRACPHLHEAESVAQVERLADPVLDHVDTLVASSRFGEAAGLTAAFVAAAPTESPVHARARSALAAVRGESRRHWQALLRECEPRDRPALLLEYSAVEERAGDLAEAARLAADGGDRYRAARLFADAGRHGDARGVFDDDRSPEAAAARARASEAGGDLRGAAAELRRAGDLEGAAERYERAGDPAAAMRCWEDRLGPEVGGSAAYARCAVAAGRFAELAEACLTAIDHQGPTSPALGHLRILVRTRGRILDPDTAARARERLGEADEVDRSRFTAALPGLLGRARREVDRRFSDIWALDLGTSTSVVAVYDRETGEAVPCRHRGRDRFPSSFAVDRRGEELIGLDREEELADRVIAVIRGAKRSIGTRRRWRVRSRHLAPEDITARFVHHARRIVEGHLADQVRERVTALARAELGIEVPEGWLDDLAEEHPFRVDRTKVVITVPAFFHNNQKNATRDAGSIGGVEVVRLIHEPTAACLAVTQGHRDLGERVVVVDLGAGTLDLSALEIGDGLYEVGLVDGDTSFGGADLDAAVVETLVAQLDRQGVTIAASGRRRLEVAAERMKVRLSSESEVTEVLTAFSEGRDVTLALTRAELDDVLAGPLERLAKTCRRFRAEIDRRGWPANTTAVLVGGPFLAPASRAVAEQALGMRTVRVGDPTLAVARGAALYGAVRARDLTGIVLQDVVPLALGLRVKGEEQDGEFKPLIEAGARIPTEQSETFTTAVDDQDSVGIEVFQGGSLTAGAKVADFGLDGIRPAPQGVPQIKVTFKIDANCILTVTAEDLETGQSRSVSARDTTLLAPQERRRMQEAFVERRAREGRRSVMREVLARVEAALGDTEALLREWRLRRDAHRSNSAPTNPETAALLVDMFRSGREVDDELSTLDLRLRALTDRASGIVGTAIDETAEDDEAAVAADLRVGAERHRALQDTVAAWNSALIAARIPDDDPVAAFVRHHDADAPHRALTAWDRIDATSRSVALRRRHLDCLAAVGDRDGYDAALESLGGGDPDAVRDAIAVLVDHDGDVVALGVPVTPGLLVVGGDPGTGSAVRLAERRFPVERVARSRAGLAALPLNAAASVRPVRVGYPSLLQVGDRLVVVPVPGSPTVGAVVQGLDQRNGRTVARASFTRAVPDAALVLTTSGEVVGTLLPGPHERTEALVDTWGEVPQLVLDAQRDPWSW</sequence>
<evidence type="ECO:0000256" key="2">
    <source>
        <dbReference type="ARBA" id="ARBA00022840"/>
    </source>
</evidence>
<organism evidence="5 6">
    <name type="scientific">Actinomycetospora atypica</name>
    <dbReference type="NCBI Taxonomy" id="1290095"/>
    <lineage>
        <taxon>Bacteria</taxon>
        <taxon>Bacillati</taxon>
        <taxon>Actinomycetota</taxon>
        <taxon>Actinomycetes</taxon>
        <taxon>Pseudonocardiales</taxon>
        <taxon>Pseudonocardiaceae</taxon>
        <taxon>Actinomycetospora</taxon>
    </lineage>
</organism>
<comment type="caution">
    <text evidence="5">The sequence shown here is derived from an EMBL/GenBank/DDBJ whole genome shotgun (WGS) entry which is preliminary data.</text>
</comment>
<feature type="region of interest" description="Disordered" evidence="4">
    <location>
        <begin position="336"/>
        <end position="356"/>
    </location>
</feature>
<evidence type="ECO:0000313" key="5">
    <source>
        <dbReference type="EMBL" id="MFC5061550.1"/>
    </source>
</evidence>
<dbReference type="InterPro" id="IPR029047">
    <property type="entry name" value="HSP70_peptide-bd_sf"/>
</dbReference>
<gene>
    <name evidence="5" type="ORF">ACFPBZ_04985</name>
</gene>
<dbReference type="Pfam" id="PF00012">
    <property type="entry name" value="HSP70"/>
    <property type="match status" value="1"/>
</dbReference>
<dbReference type="InterPro" id="IPR013126">
    <property type="entry name" value="Hsp_70_fam"/>
</dbReference>
<dbReference type="RefSeq" id="WP_378034904.1">
    <property type="nucleotide sequence ID" value="NZ_JBHSIV010000004.1"/>
</dbReference>
<dbReference type="Gene3D" id="3.90.640.10">
    <property type="entry name" value="Actin, Chain A, domain 4"/>
    <property type="match status" value="1"/>
</dbReference>
<dbReference type="Proteomes" id="UP001595947">
    <property type="component" value="Unassembled WGS sequence"/>
</dbReference>
<accession>A0ABV9YFI3</accession>
<feature type="compositionally biased region" description="Basic and acidic residues" evidence="4">
    <location>
        <begin position="336"/>
        <end position="345"/>
    </location>
</feature>
<proteinExistence type="predicted"/>
<dbReference type="PRINTS" id="PR00301">
    <property type="entry name" value="HEATSHOCK70"/>
</dbReference>
<protein>
    <submittedName>
        <fullName evidence="5">Hsp70 family protein</fullName>
    </submittedName>
</protein>
<keyword evidence="1" id="KW-0547">Nucleotide-binding</keyword>
<reference evidence="6" key="1">
    <citation type="journal article" date="2019" name="Int. J. Syst. Evol. Microbiol.">
        <title>The Global Catalogue of Microorganisms (GCM) 10K type strain sequencing project: providing services to taxonomists for standard genome sequencing and annotation.</title>
        <authorList>
            <consortium name="The Broad Institute Genomics Platform"/>
            <consortium name="The Broad Institute Genome Sequencing Center for Infectious Disease"/>
            <person name="Wu L."/>
            <person name="Ma J."/>
        </authorList>
    </citation>
    <scope>NUCLEOTIDE SEQUENCE [LARGE SCALE GENOMIC DNA]</scope>
    <source>
        <strain evidence="6">CGMCC 4.7093</strain>
    </source>
</reference>
<dbReference type="PANTHER" id="PTHR19375">
    <property type="entry name" value="HEAT SHOCK PROTEIN 70KDA"/>
    <property type="match status" value="1"/>
</dbReference>
<dbReference type="SUPFAM" id="SSF100920">
    <property type="entry name" value="Heat shock protein 70kD (HSP70), peptide-binding domain"/>
    <property type="match status" value="1"/>
</dbReference>